<organism evidence="1">
    <name type="scientific">marine metagenome</name>
    <dbReference type="NCBI Taxonomy" id="408172"/>
    <lineage>
        <taxon>unclassified sequences</taxon>
        <taxon>metagenomes</taxon>
        <taxon>ecological metagenomes</taxon>
    </lineage>
</organism>
<dbReference type="AlphaFoldDB" id="A0A382U424"/>
<protein>
    <recommendedName>
        <fullName evidence="2">Radical SAM core domain-containing protein</fullName>
    </recommendedName>
</protein>
<proteinExistence type="predicted"/>
<reference evidence="1" key="1">
    <citation type="submission" date="2018-05" db="EMBL/GenBank/DDBJ databases">
        <authorList>
            <person name="Lanie J.A."/>
            <person name="Ng W.-L."/>
            <person name="Kazmierczak K.M."/>
            <person name="Andrzejewski T.M."/>
            <person name="Davidsen T.M."/>
            <person name="Wayne K.J."/>
            <person name="Tettelin H."/>
            <person name="Glass J.I."/>
            <person name="Rusch D."/>
            <person name="Podicherti R."/>
            <person name="Tsui H.-C.T."/>
            <person name="Winkler M.E."/>
        </authorList>
    </citation>
    <scope>NUCLEOTIDE SEQUENCE</scope>
</reference>
<dbReference type="InterPro" id="IPR013785">
    <property type="entry name" value="Aldolase_TIM"/>
</dbReference>
<name>A0A382U424_9ZZZZ</name>
<dbReference type="EMBL" id="UINC01140999">
    <property type="protein sequence ID" value="SVD28481.1"/>
    <property type="molecule type" value="Genomic_DNA"/>
</dbReference>
<gene>
    <name evidence="1" type="ORF">METZ01_LOCUS381335</name>
</gene>
<sequence length="129" mass="14734">MDTSRENKIPRESENILRLAEDLSQGRVVWKSRPTEVEFGFNNDCNLTCVMCHQADGIPRKEMEPGKAKDVLDQVLPWALHLTPSDASEPLMNDLDVVCEFCEKHNVQMLLYCNATLLDEEVFAKIAPW</sequence>
<accession>A0A382U424</accession>
<dbReference type="SUPFAM" id="SSF102114">
    <property type="entry name" value="Radical SAM enzymes"/>
    <property type="match status" value="1"/>
</dbReference>
<feature type="non-terminal residue" evidence="1">
    <location>
        <position position="129"/>
    </location>
</feature>
<dbReference type="Gene3D" id="3.20.20.70">
    <property type="entry name" value="Aldolase class I"/>
    <property type="match status" value="1"/>
</dbReference>
<evidence type="ECO:0008006" key="2">
    <source>
        <dbReference type="Google" id="ProtNLM"/>
    </source>
</evidence>
<dbReference type="InterPro" id="IPR058240">
    <property type="entry name" value="rSAM_sf"/>
</dbReference>
<evidence type="ECO:0000313" key="1">
    <source>
        <dbReference type="EMBL" id="SVD28481.1"/>
    </source>
</evidence>